<evidence type="ECO:0000313" key="2">
    <source>
        <dbReference type="EMBL" id="QDZ09809.1"/>
    </source>
</evidence>
<keyword evidence="3" id="KW-1185">Reference proteome</keyword>
<keyword evidence="1" id="KW-0472">Membrane</keyword>
<dbReference type="KEGG" id="dea:FPZ08_03055"/>
<organism evidence="2 3">
    <name type="scientific">Devosia ginsengisoli</name>
    <dbReference type="NCBI Taxonomy" id="400770"/>
    <lineage>
        <taxon>Bacteria</taxon>
        <taxon>Pseudomonadati</taxon>
        <taxon>Pseudomonadota</taxon>
        <taxon>Alphaproteobacteria</taxon>
        <taxon>Hyphomicrobiales</taxon>
        <taxon>Devosiaceae</taxon>
        <taxon>Devosia</taxon>
    </lineage>
</organism>
<keyword evidence="1" id="KW-0812">Transmembrane</keyword>
<sequence length="92" mass="9855">MAAFATKRTGASLRAWKLDISGMLRLAAAPTFALMSGIAALSTPGMTICTAAMSWSPISDMALMYLLMAIFHLPPWLALVSARLPRQTQGDQ</sequence>
<evidence type="ECO:0000256" key="1">
    <source>
        <dbReference type="SAM" id="Phobius"/>
    </source>
</evidence>
<feature type="transmembrane region" description="Helical" evidence="1">
    <location>
        <begin position="23"/>
        <end position="42"/>
    </location>
</feature>
<proteinExistence type="predicted"/>
<gene>
    <name evidence="2" type="ORF">FPZ08_03055</name>
</gene>
<reference evidence="2 3" key="1">
    <citation type="submission" date="2019-07" db="EMBL/GenBank/DDBJ databases">
        <title>Full genome sequence of Devosia sp. Gsoil 520.</title>
        <authorList>
            <person name="Im W.-T."/>
        </authorList>
    </citation>
    <scope>NUCLEOTIDE SEQUENCE [LARGE SCALE GENOMIC DNA]</scope>
    <source>
        <strain evidence="2 3">Gsoil 520</strain>
    </source>
</reference>
<name>A0A5B8LPF3_9HYPH</name>
<dbReference type="Proteomes" id="UP000315364">
    <property type="component" value="Chromosome"/>
</dbReference>
<evidence type="ECO:0000313" key="3">
    <source>
        <dbReference type="Proteomes" id="UP000315364"/>
    </source>
</evidence>
<dbReference type="AlphaFoldDB" id="A0A5B8LPF3"/>
<feature type="transmembrane region" description="Helical" evidence="1">
    <location>
        <begin position="62"/>
        <end position="82"/>
    </location>
</feature>
<protein>
    <submittedName>
        <fullName evidence="2">Uncharacterized protein</fullName>
    </submittedName>
</protein>
<dbReference type="EMBL" id="CP042304">
    <property type="protein sequence ID" value="QDZ09809.1"/>
    <property type="molecule type" value="Genomic_DNA"/>
</dbReference>
<keyword evidence="1" id="KW-1133">Transmembrane helix</keyword>
<dbReference type="OrthoDB" id="7777996at2"/>
<accession>A0A5B8LPF3</accession>